<dbReference type="EMBL" id="LHYB01000042">
    <property type="protein sequence ID" value="KXB04296.1"/>
    <property type="molecule type" value="Genomic_DNA"/>
</dbReference>
<protein>
    <recommendedName>
        <fullName evidence="6">Small ribosomal subunit protein uS4</fullName>
    </recommendedName>
</protein>
<dbReference type="PANTHER" id="PTHR11831">
    <property type="entry name" value="30S 40S RIBOSOMAL PROTEIN"/>
    <property type="match status" value="1"/>
</dbReference>
<comment type="function">
    <text evidence="6">One of the primary rRNA binding proteins, it binds directly to 16S rRNA where it nucleates assembly of the body of the 30S subunit.</text>
</comment>
<dbReference type="AlphaFoldDB" id="A0A133VCW5"/>
<accession>A0A133VCW5</accession>
<dbReference type="GO" id="GO:0003735">
    <property type="term" value="F:structural constituent of ribosome"/>
    <property type="evidence" value="ECO:0007669"/>
    <property type="project" value="InterPro"/>
</dbReference>
<dbReference type="InterPro" id="IPR001912">
    <property type="entry name" value="Ribosomal_uS4_N"/>
</dbReference>
<keyword evidence="11" id="KW-1185">Reference proteome</keyword>
<keyword evidence="2 6" id="KW-0699">rRNA-binding</keyword>
<evidence type="ECO:0000256" key="6">
    <source>
        <dbReference type="HAMAP-Rule" id="MF_01306"/>
    </source>
</evidence>
<evidence type="ECO:0000256" key="4">
    <source>
        <dbReference type="ARBA" id="ARBA00022980"/>
    </source>
</evidence>
<name>A0A133VCW5_9EURY</name>
<dbReference type="SMART" id="SM01390">
    <property type="entry name" value="Ribosomal_S4"/>
    <property type="match status" value="1"/>
</dbReference>
<dbReference type="NCBIfam" id="TIGR01018">
    <property type="entry name" value="uS4_arch"/>
    <property type="match status" value="1"/>
</dbReference>
<gene>
    <name evidence="6" type="primary">rps4</name>
    <name evidence="10" type="ORF">AKJ48_03075</name>
</gene>
<keyword evidence="4 6" id="KW-0689">Ribosomal protein</keyword>
<comment type="caution">
    <text evidence="10">The sequence shown here is derived from an EMBL/GenBank/DDBJ whole genome shotgun (WGS) entry which is preliminary data.</text>
</comment>
<dbReference type="GO" id="GO:0015935">
    <property type="term" value="C:small ribosomal subunit"/>
    <property type="evidence" value="ECO:0007669"/>
    <property type="project" value="InterPro"/>
</dbReference>
<evidence type="ECO:0000256" key="2">
    <source>
        <dbReference type="ARBA" id="ARBA00022730"/>
    </source>
</evidence>
<evidence type="ECO:0000313" key="10">
    <source>
        <dbReference type="EMBL" id="KXB04296.1"/>
    </source>
</evidence>
<dbReference type="InterPro" id="IPR022801">
    <property type="entry name" value="Ribosomal_uS4"/>
</dbReference>
<dbReference type="GO" id="GO:0006412">
    <property type="term" value="P:translation"/>
    <property type="evidence" value="ECO:0007669"/>
    <property type="project" value="UniProtKB-UniRule"/>
</dbReference>
<dbReference type="InterPro" id="IPR005710">
    <property type="entry name" value="Ribosomal_uS4_euk/arc"/>
</dbReference>
<evidence type="ECO:0000256" key="7">
    <source>
        <dbReference type="SAM" id="MobiDB-lite"/>
    </source>
</evidence>
<dbReference type="PROSITE" id="PS50889">
    <property type="entry name" value="S4"/>
    <property type="match status" value="1"/>
</dbReference>
<dbReference type="CDD" id="cd00165">
    <property type="entry name" value="S4"/>
    <property type="match status" value="1"/>
</dbReference>
<comment type="similarity">
    <text evidence="1 6">Belongs to the universal ribosomal protein uS4 family.</text>
</comment>
<keyword evidence="5 6" id="KW-0687">Ribonucleoprotein</keyword>
<evidence type="ECO:0000256" key="3">
    <source>
        <dbReference type="ARBA" id="ARBA00022884"/>
    </source>
</evidence>
<dbReference type="Pfam" id="PF01479">
    <property type="entry name" value="S4"/>
    <property type="match status" value="1"/>
</dbReference>
<dbReference type="GO" id="GO:0042274">
    <property type="term" value="P:ribosomal small subunit biogenesis"/>
    <property type="evidence" value="ECO:0007669"/>
    <property type="project" value="TreeGrafter"/>
</dbReference>
<dbReference type="Proteomes" id="UP000070076">
    <property type="component" value="Unassembled WGS sequence"/>
</dbReference>
<dbReference type="NCBIfam" id="NF003139">
    <property type="entry name" value="PRK04051.1"/>
    <property type="match status" value="1"/>
</dbReference>
<dbReference type="PANTHER" id="PTHR11831:SF5">
    <property type="entry name" value="40S RIBOSOMAL PROTEIN S9"/>
    <property type="match status" value="1"/>
</dbReference>
<dbReference type="Gene3D" id="3.10.290.10">
    <property type="entry name" value="RNA-binding S4 domain"/>
    <property type="match status" value="1"/>
</dbReference>
<dbReference type="InterPro" id="IPR002942">
    <property type="entry name" value="S4_RNA-bd"/>
</dbReference>
<dbReference type="GO" id="GO:0019843">
    <property type="term" value="F:rRNA binding"/>
    <property type="evidence" value="ECO:0007669"/>
    <property type="project" value="UniProtKB-UniRule"/>
</dbReference>
<dbReference type="InterPro" id="IPR036986">
    <property type="entry name" value="S4_RNA-bd_sf"/>
</dbReference>
<evidence type="ECO:0000256" key="5">
    <source>
        <dbReference type="ARBA" id="ARBA00023274"/>
    </source>
</evidence>
<comment type="function">
    <text evidence="6">With S5 and S12 plays an important role in translational accuracy.</text>
</comment>
<evidence type="ECO:0000313" key="11">
    <source>
        <dbReference type="Proteomes" id="UP000070076"/>
    </source>
</evidence>
<comment type="subunit">
    <text evidence="6">Part of the 30S ribosomal subunit. Contacts protein S5. The interaction surface between S4 and S5 is involved in control of translational fidelity.</text>
</comment>
<evidence type="ECO:0000259" key="8">
    <source>
        <dbReference type="SMART" id="SM00363"/>
    </source>
</evidence>
<evidence type="ECO:0000259" key="9">
    <source>
        <dbReference type="SMART" id="SM01390"/>
    </source>
</evidence>
<dbReference type="SUPFAM" id="SSF55174">
    <property type="entry name" value="Alpha-L RNA-binding motif"/>
    <property type="match status" value="1"/>
</dbReference>
<reference evidence="10 11" key="1">
    <citation type="journal article" date="2016" name="Sci. Rep.">
        <title>Metabolic traits of an uncultured archaeal lineage -MSBL1- from brine pools of the Red Sea.</title>
        <authorList>
            <person name="Mwirichia R."/>
            <person name="Alam I."/>
            <person name="Rashid M."/>
            <person name="Vinu M."/>
            <person name="Ba-Alawi W."/>
            <person name="Anthony Kamau A."/>
            <person name="Kamanda Ngugi D."/>
            <person name="Goker M."/>
            <person name="Klenk H.P."/>
            <person name="Bajic V."/>
            <person name="Stingl U."/>
        </authorList>
    </citation>
    <scope>NUCLEOTIDE SEQUENCE [LARGE SCALE GENOMIC DNA]</scope>
    <source>
        <strain evidence="10">SCGC-AAA261O19</strain>
    </source>
</reference>
<feature type="domain" description="RNA-binding S4" evidence="8">
    <location>
        <begin position="103"/>
        <end position="164"/>
    </location>
</feature>
<dbReference type="HAMAP" id="MF_01306_A">
    <property type="entry name" value="Ribosomal_uS4_A"/>
    <property type="match status" value="1"/>
</dbReference>
<keyword evidence="3 6" id="KW-0694">RNA-binding</keyword>
<proteinExistence type="inferred from homology"/>
<dbReference type="SMART" id="SM00363">
    <property type="entry name" value="S4"/>
    <property type="match status" value="1"/>
</dbReference>
<sequence length="182" mass="21004">MGDPKRPRKQYSTPIRPWDRARMEKESHLINHYGLRSKKEVWKTETILRDFRRKARRLMAASGDQAVKEAQQMIVKLQKLGLLEEGSTLVDVLNLDIENVLDRRLQSIVYDKGLARTPKQARQLVVHGHIMVGDRCVTIPSYLTSIEEEAKVDLHPSAPFEKIEREEETPITPEPVEVGEEE</sequence>
<feature type="domain" description="Small ribosomal subunit protein uS4 N-terminal" evidence="9">
    <location>
        <begin position="5"/>
        <end position="102"/>
    </location>
</feature>
<dbReference type="InterPro" id="IPR022802">
    <property type="entry name" value="Ribosomal_uS4_arc"/>
</dbReference>
<evidence type="ECO:0000256" key="1">
    <source>
        <dbReference type="ARBA" id="ARBA00007465"/>
    </source>
</evidence>
<organism evidence="10 11">
    <name type="scientific">candidate division MSBL1 archaeon SCGC-AAA261O19</name>
    <dbReference type="NCBI Taxonomy" id="1698277"/>
    <lineage>
        <taxon>Archaea</taxon>
        <taxon>Methanobacteriati</taxon>
        <taxon>Methanobacteriota</taxon>
        <taxon>candidate division MSBL1</taxon>
    </lineage>
</organism>
<feature type="region of interest" description="Disordered" evidence="7">
    <location>
        <begin position="158"/>
        <end position="182"/>
    </location>
</feature>